<reference evidence="2" key="1">
    <citation type="journal article" date="2019" name="Int. J. Syst. Evol. Microbiol.">
        <title>The Global Catalogue of Microorganisms (GCM) 10K type strain sequencing project: providing services to taxonomists for standard genome sequencing and annotation.</title>
        <authorList>
            <consortium name="The Broad Institute Genomics Platform"/>
            <consortium name="The Broad Institute Genome Sequencing Center for Infectious Disease"/>
            <person name="Wu L."/>
            <person name="Ma J."/>
        </authorList>
    </citation>
    <scope>NUCLEOTIDE SEQUENCE [LARGE SCALE GENOMIC DNA]</scope>
    <source>
        <strain evidence="2">Q85</strain>
    </source>
</reference>
<proteinExistence type="predicted"/>
<organism evidence="1 2">
    <name type="scientific">Sphingomonas floccifaciens</name>
    <dbReference type="NCBI Taxonomy" id="1844115"/>
    <lineage>
        <taxon>Bacteria</taxon>
        <taxon>Pseudomonadati</taxon>
        <taxon>Pseudomonadota</taxon>
        <taxon>Alphaproteobacteria</taxon>
        <taxon>Sphingomonadales</taxon>
        <taxon>Sphingomonadaceae</taxon>
        <taxon>Sphingomonas</taxon>
    </lineage>
</organism>
<protein>
    <submittedName>
        <fullName evidence="1">Uncharacterized protein</fullName>
    </submittedName>
</protein>
<gene>
    <name evidence="1" type="ORF">ACFSC3_08500</name>
</gene>
<dbReference type="Proteomes" id="UP001597283">
    <property type="component" value="Unassembled WGS sequence"/>
</dbReference>
<keyword evidence="2" id="KW-1185">Reference proteome</keyword>
<sequence length="135" mass="14002">MTLTQLGGSLVAVLLLAWIARWLRLGESKITDPTTAAGFAQNALAGFQAGRALVGTDGAAALVAGDTGIAVVKRHGAKVAVRRLIPPLYLRVSVEGVTVETGERLFGAVTLFGVTEPEVRALEAEAGRSTVVTLH</sequence>
<comment type="caution">
    <text evidence="1">The sequence shown here is derived from an EMBL/GenBank/DDBJ whole genome shotgun (WGS) entry which is preliminary data.</text>
</comment>
<name>A0ABW4NFP0_9SPHN</name>
<accession>A0ABW4NFP0</accession>
<evidence type="ECO:0000313" key="2">
    <source>
        <dbReference type="Proteomes" id="UP001597283"/>
    </source>
</evidence>
<dbReference type="EMBL" id="JBHUFC010000003">
    <property type="protein sequence ID" value="MFD1787610.1"/>
    <property type="molecule type" value="Genomic_DNA"/>
</dbReference>
<dbReference type="RefSeq" id="WP_380939981.1">
    <property type="nucleotide sequence ID" value="NZ_JBHUFC010000003.1"/>
</dbReference>
<evidence type="ECO:0000313" key="1">
    <source>
        <dbReference type="EMBL" id="MFD1787610.1"/>
    </source>
</evidence>